<evidence type="ECO:0000256" key="2">
    <source>
        <dbReference type="ARBA" id="ARBA00023239"/>
    </source>
</evidence>
<sequence>MPMLSAYLLVSHGSHDPRPEIAMSHLAFSVQSRFQKIESQQDKISYSKYAGGVAAPPQCETKYETVGTAYLELQPQPLHLQIVEFAQNILSRSTEQSLHLKILPLFLLAGVHVMEDIPTEVEAAQRILGDNVVIDLQPYIGCHGGLVDLVRLQKNSIRAQKYILLAHGSRRPGFEHHTETLAANLGLTTAYWAVQPKLESRVKEFASSGYREIAVIPYFLFAGGITDAIETTIEKLELQFPGVSLKLAQPLGVNEEFADLIWDYLHK</sequence>
<evidence type="ECO:0008006" key="5">
    <source>
        <dbReference type="Google" id="ProtNLM"/>
    </source>
</evidence>
<reference evidence="3" key="2">
    <citation type="journal article" date="2019" name="Genome Biol. Evol.">
        <title>Day and night: Metabolic profiles and evolutionary relationships of six axenic non-marine cyanobacteria.</title>
        <authorList>
            <person name="Will S.E."/>
            <person name="Henke P."/>
            <person name="Boedeker C."/>
            <person name="Huang S."/>
            <person name="Brinkmann H."/>
            <person name="Rohde M."/>
            <person name="Jarek M."/>
            <person name="Friedl T."/>
            <person name="Seufert S."/>
            <person name="Schumacher M."/>
            <person name="Overmann J."/>
            <person name="Neumann-Schaal M."/>
            <person name="Petersen J."/>
        </authorList>
    </citation>
    <scope>NUCLEOTIDE SEQUENCE [LARGE SCALE GENOMIC DNA]</scope>
    <source>
        <strain evidence="3">PCC 7102</strain>
    </source>
</reference>
<proteinExistence type="predicted"/>
<dbReference type="InterPro" id="IPR002762">
    <property type="entry name" value="CbiX-like"/>
</dbReference>
<protein>
    <recommendedName>
        <fullName evidence="5">Sirohydrochlorin chelatase</fullName>
    </recommendedName>
</protein>
<dbReference type="Pfam" id="PF01903">
    <property type="entry name" value="CbiX"/>
    <property type="match status" value="2"/>
</dbReference>
<dbReference type="InterPro" id="IPR050963">
    <property type="entry name" value="Sirohydro_Cobaltochel/CbiX"/>
</dbReference>
<gene>
    <name evidence="3" type="ORF">DSM106972_042370</name>
</gene>
<accession>A0A433VEZ4</accession>
<reference evidence="3" key="1">
    <citation type="submission" date="2018-12" db="EMBL/GenBank/DDBJ databases">
        <authorList>
            <person name="Will S."/>
            <person name="Neumann-Schaal M."/>
            <person name="Henke P."/>
        </authorList>
    </citation>
    <scope>NUCLEOTIDE SEQUENCE</scope>
    <source>
        <strain evidence="3">PCC 7102</strain>
    </source>
</reference>
<dbReference type="Gene3D" id="3.40.50.1400">
    <property type="match status" value="2"/>
</dbReference>
<evidence type="ECO:0000313" key="4">
    <source>
        <dbReference type="Proteomes" id="UP000271624"/>
    </source>
</evidence>
<comment type="caution">
    <text evidence="3">The sequence shown here is derived from an EMBL/GenBank/DDBJ whole genome shotgun (WGS) entry which is preliminary data.</text>
</comment>
<keyword evidence="4" id="KW-1185">Reference proteome</keyword>
<dbReference type="GO" id="GO:0016829">
    <property type="term" value="F:lyase activity"/>
    <property type="evidence" value="ECO:0007669"/>
    <property type="project" value="UniProtKB-KW"/>
</dbReference>
<evidence type="ECO:0000256" key="1">
    <source>
        <dbReference type="ARBA" id="ARBA00022723"/>
    </source>
</evidence>
<dbReference type="Proteomes" id="UP000271624">
    <property type="component" value="Unassembled WGS sequence"/>
</dbReference>
<evidence type="ECO:0000313" key="3">
    <source>
        <dbReference type="EMBL" id="RUT04668.1"/>
    </source>
</evidence>
<dbReference type="AlphaFoldDB" id="A0A433VEZ4"/>
<dbReference type="GO" id="GO:0046872">
    <property type="term" value="F:metal ion binding"/>
    <property type="evidence" value="ECO:0007669"/>
    <property type="project" value="UniProtKB-KW"/>
</dbReference>
<dbReference type="PANTHER" id="PTHR33542:SF3">
    <property type="entry name" value="SIROHYDROCHLORIN FERROCHELATASE, CHLOROPLASTIC"/>
    <property type="match status" value="1"/>
</dbReference>
<dbReference type="CDD" id="cd03416">
    <property type="entry name" value="CbiX_SirB_N"/>
    <property type="match status" value="1"/>
</dbReference>
<keyword evidence="2" id="KW-0456">Lyase</keyword>
<dbReference type="PANTHER" id="PTHR33542">
    <property type="entry name" value="SIROHYDROCHLORIN FERROCHELATASE, CHLOROPLASTIC"/>
    <property type="match status" value="1"/>
</dbReference>
<organism evidence="3 4">
    <name type="scientific">Dulcicalothrix desertica PCC 7102</name>
    <dbReference type="NCBI Taxonomy" id="232991"/>
    <lineage>
        <taxon>Bacteria</taxon>
        <taxon>Bacillati</taxon>
        <taxon>Cyanobacteriota</taxon>
        <taxon>Cyanophyceae</taxon>
        <taxon>Nostocales</taxon>
        <taxon>Calotrichaceae</taxon>
        <taxon>Dulcicalothrix</taxon>
    </lineage>
</organism>
<name>A0A433VEZ4_9CYAN</name>
<dbReference type="SUPFAM" id="SSF53800">
    <property type="entry name" value="Chelatase"/>
    <property type="match status" value="2"/>
</dbReference>
<dbReference type="EMBL" id="RSCL01000010">
    <property type="protein sequence ID" value="RUT04668.1"/>
    <property type="molecule type" value="Genomic_DNA"/>
</dbReference>
<keyword evidence="1" id="KW-0479">Metal-binding</keyword>